<evidence type="ECO:0008006" key="4">
    <source>
        <dbReference type="Google" id="ProtNLM"/>
    </source>
</evidence>
<dbReference type="Proteomes" id="UP000293865">
    <property type="component" value="Unassembled WGS sequence"/>
</dbReference>
<proteinExistence type="predicted"/>
<dbReference type="EMBL" id="SDPN01000003">
    <property type="protein sequence ID" value="RXZ72743.1"/>
    <property type="molecule type" value="Genomic_DNA"/>
</dbReference>
<dbReference type="RefSeq" id="WP_129519365.1">
    <property type="nucleotide sequence ID" value="NZ_SDPN01000003.1"/>
</dbReference>
<organism evidence="2 3">
    <name type="scientific">Agromyces albus</name>
    <dbReference type="NCBI Taxonomy" id="205332"/>
    <lineage>
        <taxon>Bacteria</taxon>
        <taxon>Bacillati</taxon>
        <taxon>Actinomycetota</taxon>
        <taxon>Actinomycetes</taxon>
        <taxon>Micrococcales</taxon>
        <taxon>Microbacteriaceae</taxon>
        <taxon>Agromyces</taxon>
    </lineage>
</organism>
<dbReference type="OrthoDB" id="5007878at2"/>
<evidence type="ECO:0000313" key="2">
    <source>
        <dbReference type="EMBL" id="RXZ72743.1"/>
    </source>
</evidence>
<keyword evidence="3" id="KW-1185">Reference proteome</keyword>
<name>A0A4Q2L829_9MICO</name>
<gene>
    <name evidence="2" type="ORF">ESP51_02780</name>
</gene>
<feature type="signal peptide" evidence="1">
    <location>
        <begin position="1"/>
        <end position="34"/>
    </location>
</feature>
<comment type="caution">
    <text evidence="2">The sequence shown here is derived from an EMBL/GenBank/DDBJ whole genome shotgun (WGS) entry which is preliminary data.</text>
</comment>
<keyword evidence="1" id="KW-0732">Signal</keyword>
<feature type="chain" id="PRO_5038989724" description="DUF4398 domain-containing protein" evidence="1">
    <location>
        <begin position="35"/>
        <end position="154"/>
    </location>
</feature>
<sequence>MPESRRGRSKRAQALAPLLALTIVLSGCSSPASTFDQAIGQGVAAVETARIAVDQQLDDRIFPTTTITALGDARRELVDASTSVSETDTSTESDAALRTDLLEALALGVTGVNRARDAMGGTGSLEDAVPALERASDALEALEERATEAEGARR</sequence>
<dbReference type="AlphaFoldDB" id="A0A4Q2L829"/>
<dbReference type="PROSITE" id="PS51257">
    <property type="entry name" value="PROKAR_LIPOPROTEIN"/>
    <property type="match status" value="1"/>
</dbReference>
<evidence type="ECO:0000256" key="1">
    <source>
        <dbReference type="SAM" id="SignalP"/>
    </source>
</evidence>
<accession>A0A4Q2L829</accession>
<evidence type="ECO:0000313" key="3">
    <source>
        <dbReference type="Proteomes" id="UP000293865"/>
    </source>
</evidence>
<reference evidence="2 3" key="1">
    <citation type="submission" date="2019-01" db="EMBL/GenBank/DDBJ databases">
        <title>Agromyces.</title>
        <authorList>
            <person name="Li J."/>
        </authorList>
    </citation>
    <scope>NUCLEOTIDE SEQUENCE [LARGE SCALE GENOMIC DNA]</scope>
    <source>
        <strain evidence="2 3">DSM 15934</strain>
    </source>
</reference>
<protein>
    <recommendedName>
        <fullName evidence="4">DUF4398 domain-containing protein</fullName>
    </recommendedName>
</protein>